<dbReference type="GO" id="GO:0006886">
    <property type="term" value="P:intracellular protein transport"/>
    <property type="evidence" value="ECO:0007669"/>
    <property type="project" value="InterPro"/>
</dbReference>
<name>A0A117M0K2_9BACT</name>
<dbReference type="InterPro" id="IPR014018">
    <property type="entry name" value="SecA_motor_DEAD"/>
</dbReference>
<feature type="non-terminal residue" evidence="5">
    <location>
        <position position="236"/>
    </location>
</feature>
<proteinExistence type="predicted"/>
<dbReference type="GO" id="GO:0006605">
    <property type="term" value="P:protein targeting"/>
    <property type="evidence" value="ECO:0007669"/>
    <property type="project" value="InterPro"/>
</dbReference>
<keyword evidence="2" id="KW-0653">Protein transport</keyword>
<protein>
    <submittedName>
        <fullName evidence="5">Preprotein translocase subunit SecA</fullName>
    </submittedName>
</protein>
<comment type="caution">
    <text evidence="5">The sequence shown here is derived from an EMBL/GenBank/DDBJ whole genome shotgun (WGS) entry which is preliminary data.</text>
</comment>
<dbReference type="GO" id="GO:0043952">
    <property type="term" value="P:protein transport by the Sec complex"/>
    <property type="evidence" value="ECO:0007669"/>
    <property type="project" value="TreeGrafter"/>
</dbReference>
<dbReference type="EMBL" id="LGGO01000020">
    <property type="protein sequence ID" value="KUK77587.1"/>
    <property type="molecule type" value="Genomic_DNA"/>
</dbReference>
<dbReference type="Pfam" id="PF07517">
    <property type="entry name" value="SecA_DEAD"/>
    <property type="match status" value="1"/>
</dbReference>
<dbReference type="GO" id="GO:0005524">
    <property type="term" value="F:ATP binding"/>
    <property type="evidence" value="ECO:0007669"/>
    <property type="project" value="InterPro"/>
</dbReference>
<gene>
    <name evidence="5" type="ORF">XD93_0220</name>
</gene>
<dbReference type="InterPro" id="IPR027417">
    <property type="entry name" value="P-loop_NTPase"/>
</dbReference>
<evidence type="ECO:0000313" key="6">
    <source>
        <dbReference type="Proteomes" id="UP000053904"/>
    </source>
</evidence>
<evidence type="ECO:0000259" key="4">
    <source>
        <dbReference type="PROSITE" id="PS51196"/>
    </source>
</evidence>
<keyword evidence="1" id="KW-0472">Membrane</keyword>
<dbReference type="SUPFAM" id="SSF52540">
    <property type="entry name" value="P-loop containing nucleoside triphosphate hydrolases"/>
    <property type="match status" value="1"/>
</dbReference>
<feature type="domain" description="SecA family profile" evidence="4">
    <location>
        <begin position="1"/>
        <end position="236"/>
    </location>
</feature>
<evidence type="ECO:0000256" key="1">
    <source>
        <dbReference type="ARBA" id="ARBA00022475"/>
    </source>
</evidence>
<keyword evidence="3" id="KW-0811">Translocation</keyword>
<dbReference type="Proteomes" id="UP000053904">
    <property type="component" value="Unassembled WGS sequence"/>
</dbReference>
<dbReference type="Gene3D" id="3.40.50.300">
    <property type="entry name" value="P-loop containing nucleotide triphosphate hydrolases"/>
    <property type="match status" value="1"/>
</dbReference>
<evidence type="ECO:0000256" key="2">
    <source>
        <dbReference type="ARBA" id="ARBA00022927"/>
    </source>
</evidence>
<evidence type="ECO:0000256" key="3">
    <source>
        <dbReference type="ARBA" id="ARBA00023010"/>
    </source>
</evidence>
<dbReference type="GO" id="GO:0017038">
    <property type="term" value="P:protein import"/>
    <property type="evidence" value="ECO:0007669"/>
    <property type="project" value="InterPro"/>
</dbReference>
<accession>A0A117M0K2</accession>
<reference evidence="6" key="1">
    <citation type="journal article" date="2015" name="MBio">
        <title>Genome-Resolved Metagenomic Analysis Reveals Roles for Candidate Phyla and Other Microbial Community Members in Biogeochemical Transformations in Oil Reservoirs.</title>
        <authorList>
            <person name="Hu P."/>
            <person name="Tom L."/>
            <person name="Singh A."/>
            <person name="Thomas B.C."/>
            <person name="Baker B.J."/>
            <person name="Piceno Y.M."/>
            <person name="Andersen G.L."/>
            <person name="Banfield J.F."/>
        </authorList>
    </citation>
    <scope>NUCLEOTIDE SEQUENCE [LARGE SCALE GENOMIC DNA]</scope>
</reference>
<dbReference type="AlphaFoldDB" id="A0A117M0K2"/>
<keyword evidence="1" id="KW-1003">Cell membrane</keyword>
<dbReference type="InterPro" id="IPR011115">
    <property type="entry name" value="SecA_DEAD"/>
</dbReference>
<dbReference type="GO" id="GO:0031522">
    <property type="term" value="C:cell envelope Sec protein transport complex"/>
    <property type="evidence" value="ECO:0007669"/>
    <property type="project" value="TreeGrafter"/>
</dbReference>
<sequence length="236" mass="26986">MFKFLDNLFDSNEKQLQKIQPIVDQINELEDEYTKLSDKQLTEKTKEFREKIGVDLDNAREQFKTLNEVELERILAEEKAQLYEILPDAFATVREASKRIANHRHFDVQIVAAYVLFNNKIAELFTGEGKTLAANMPLYLYALTGRGAHLVTVNDYLAKRDAEWNGHILGSLGITVSAIGSGQQYRYISDEEAIELKGDEAKELIKEREEKAKRAGRLKYDHMSGVNLIECSKKEA</sequence>
<dbReference type="GO" id="GO:0005886">
    <property type="term" value="C:plasma membrane"/>
    <property type="evidence" value="ECO:0007669"/>
    <property type="project" value="TreeGrafter"/>
</dbReference>
<dbReference type="GO" id="GO:0005829">
    <property type="term" value="C:cytosol"/>
    <property type="evidence" value="ECO:0007669"/>
    <property type="project" value="TreeGrafter"/>
</dbReference>
<evidence type="ECO:0000313" key="5">
    <source>
        <dbReference type="EMBL" id="KUK77587.1"/>
    </source>
</evidence>
<dbReference type="PROSITE" id="PS51196">
    <property type="entry name" value="SECA_MOTOR_DEAD"/>
    <property type="match status" value="1"/>
</dbReference>
<keyword evidence="2" id="KW-0813">Transport</keyword>
<dbReference type="PRINTS" id="PR00906">
    <property type="entry name" value="SECA"/>
</dbReference>
<dbReference type="SMART" id="SM00957">
    <property type="entry name" value="SecA_DEAD"/>
    <property type="match status" value="1"/>
</dbReference>
<organism evidence="5 6">
    <name type="scientific">candidate division WS6 bacterium 34_10</name>
    <dbReference type="NCBI Taxonomy" id="1641389"/>
    <lineage>
        <taxon>Bacteria</taxon>
        <taxon>Candidatus Dojkabacteria</taxon>
    </lineage>
</organism>
<dbReference type="PANTHER" id="PTHR30612">
    <property type="entry name" value="SECA INNER MEMBRANE COMPONENT OF SEC PROTEIN SECRETION SYSTEM"/>
    <property type="match status" value="1"/>
</dbReference>
<dbReference type="InterPro" id="IPR000185">
    <property type="entry name" value="SecA"/>
</dbReference>
<dbReference type="PANTHER" id="PTHR30612:SF0">
    <property type="entry name" value="CHLOROPLAST PROTEIN-TRANSPORTING ATPASE"/>
    <property type="match status" value="1"/>
</dbReference>